<evidence type="ECO:0000313" key="2">
    <source>
        <dbReference type="EMBL" id="SFA41801.1"/>
    </source>
</evidence>
<sequence length="74" mass="8399">MQRRSNLDEPTAQAEQRVREAAAPERGAEVRDGDGDRDRDVAHIAAQAEQLQRQQQRQAVQHAQRERGGNELEL</sequence>
<dbReference type="EMBL" id="FOJN01000002">
    <property type="protein sequence ID" value="SFA41801.1"/>
    <property type="molecule type" value="Genomic_DNA"/>
</dbReference>
<name>A0A1I0SQM6_9NOCA</name>
<dbReference type="Proteomes" id="UP000182054">
    <property type="component" value="Unassembled WGS sequence"/>
</dbReference>
<feature type="region of interest" description="Disordered" evidence="1">
    <location>
        <begin position="1"/>
        <end position="74"/>
    </location>
</feature>
<protein>
    <submittedName>
        <fullName evidence="2">Uncharacterized protein</fullName>
    </submittedName>
</protein>
<proteinExistence type="predicted"/>
<accession>A0A1I0SQM6</accession>
<evidence type="ECO:0000256" key="1">
    <source>
        <dbReference type="SAM" id="MobiDB-lite"/>
    </source>
</evidence>
<dbReference type="AlphaFoldDB" id="A0A1I0SQM6"/>
<gene>
    <name evidence="2" type="ORF">SAMN05444374_102133</name>
</gene>
<organism evidence="2 3">
    <name type="scientific">Rhodococcoides kroppenstedtii</name>
    <dbReference type="NCBI Taxonomy" id="293050"/>
    <lineage>
        <taxon>Bacteria</taxon>
        <taxon>Bacillati</taxon>
        <taxon>Actinomycetota</taxon>
        <taxon>Actinomycetes</taxon>
        <taxon>Mycobacteriales</taxon>
        <taxon>Nocardiaceae</taxon>
        <taxon>Rhodococcoides</taxon>
    </lineage>
</organism>
<dbReference type="RefSeq" id="WP_068363690.1">
    <property type="nucleotide sequence ID" value="NZ_FOJN01000002.1"/>
</dbReference>
<evidence type="ECO:0000313" key="3">
    <source>
        <dbReference type="Proteomes" id="UP000182054"/>
    </source>
</evidence>
<feature type="compositionally biased region" description="Basic and acidic residues" evidence="1">
    <location>
        <begin position="63"/>
        <end position="74"/>
    </location>
</feature>
<feature type="compositionally biased region" description="Basic and acidic residues" evidence="1">
    <location>
        <begin position="16"/>
        <end position="42"/>
    </location>
</feature>
<dbReference type="GeneID" id="85484605"/>
<reference evidence="2 3" key="1">
    <citation type="submission" date="2016-10" db="EMBL/GenBank/DDBJ databases">
        <authorList>
            <person name="de Groot N.N."/>
        </authorList>
    </citation>
    <scope>NUCLEOTIDE SEQUENCE [LARGE SCALE GENOMIC DNA]</scope>
    <source>
        <strain evidence="2 3">DSM 44908</strain>
    </source>
</reference>
<feature type="compositionally biased region" description="Low complexity" evidence="1">
    <location>
        <begin position="45"/>
        <end position="62"/>
    </location>
</feature>